<sequence>MPEKASAAPAADETPAEPTEAELLANDRAILDFADDDEDDEEDDEEDEDEEDEGKEGAGERPAKRQRGEDKPKDTSKKVEVPRKATFTRADKVNAAIMKATGNSGGGFAMFSTSSSVPMMAVYKKEIAAARKLVTAKKFQDAFCIALASFLSMQDYDIWFSDTEDHRGVETLFTSYFKLWTDIFKSDDTTLGLKGRDVLIDELRKFGNSAKEGFEYEFSWFE</sequence>
<name>A0A485KYJ5_9STRA</name>
<feature type="region of interest" description="Disordered" evidence="1">
    <location>
        <begin position="1"/>
        <end position="83"/>
    </location>
</feature>
<reference evidence="3 4" key="1">
    <citation type="submission" date="2019-03" db="EMBL/GenBank/DDBJ databases">
        <authorList>
            <person name="Gaulin E."/>
            <person name="Dumas B."/>
        </authorList>
    </citation>
    <scope>NUCLEOTIDE SEQUENCE [LARGE SCALE GENOMIC DNA]</scope>
    <source>
        <strain evidence="3">CBS 568.67</strain>
    </source>
</reference>
<evidence type="ECO:0000313" key="3">
    <source>
        <dbReference type="EMBL" id="VFT90336.1"/>
    </source>
</evidence>
<feature type="compositionally biased region" description="Acidic residues" evidence="1">
    <location>
        <begin position="33"/>
        <end position="54"/>
    </location>
</feature>
<feature type="compositionally biased region" description="Low complexity" evidence="1">
    <location>
        <begin position="1"/>
        <end position="24"/>
    </location>
</feature>
<dbReference type="EMBL" id="VJMH01005456">
    <property type="protein sequence ID" value="KAF0695713.1"/>
    <property type="molecule type" value="Genomic_DNA"/>
</dbReference>
<keyword evidence="4" id="KW-1185">Reference proteome</keyword>
<dbReference type="OrthoDB" id="69283at2759"/>
<gene>
    <name evidence="3" type="primary">Aste57867_13498</name>
    <name evidence="2" type="ORF">As57867_013448</name>
    <name evidence="3" type="ORF">ASTE57867_13498</name>
</gene>
<evidence type="ECO:0000256" key="1">
    <source>
        <dbReference type="SAM" id="MobiDB-lite"/>
    </source>
</evidence>
<proteinExistence type="predicted"/>
<feature type="compositionally biased region" description="Basic and acidic residues" evidence="1">
    <location>
        <begin position="55"/>
        <end position="83"/>
    </location>
</feature>
<organism evidence="3 4">
    <name type="scientific">Aphanomyces stellatus</name>
    <dbReference type="NCBI Taxonomy" id="120398"/>
    <lineage>
        <taxon>Eukaryota</taxon>
        <taxon>Sar</taxon>
        <taxon>Stramenopiles</taxon>
        <taxon>Oomycota</taxon>
        <taxon>Saprolegniomycetes</taxon>
        <taxon>Saprolegniales</taxon>
        <taxon>Verrucalvaceae</taxon>
        <taxon>Aphanomyces</taxon>
    </lineage>
</organism>
<evidence type="ECO:0000313" key="2">
    <source>
        <dbReference type="EMBL" id="KAF0695713.1"/>
    </source>
</evidence>
<dbReference type="EMBL" id="CAADRA010005477">
    <property type="protein sequence ID" value="VFT90336.1"/>
    <property type="molecule type" value="Genomic_DNA"/>
</dbReference>
<reference evidence="2" key="2">
    <citation type="submission" date="2019-06" db="EMBL/GenBank/DDBJ databases">
        <title>Genomics analysis of Aphanomyces spp. identifies a new class of oomycete effector associated with host adaptation.</title>
        <authorList>
            <person name="Gaulin E."/>
        </authorList>
    </citation>
    <scope>NUCLEOTIDE SEQUENCE</scope>
    <source>
        <strain evidence="2">CBS 578.67</strain>
    </source>
</reference>
<dbReference type="AlphaFoldDB" id="A0A485KYJ5"/>
<evidence type="ECO:0000313" key="4">
    <source>
        <dbReference type="Proteomes" id="UP000332933"/>
    </source>
</evidence>
<dbReference type="Proteomes" id="UP000332933">
    <property type="component" value="Unassembled WGS sequence"/>
</dbReference>
<protein>
    <submittedName>
        <fullName evidence="3">Aste57867_13498 protein</fullName>
    </submittedName>
</protein>
<accession>A0A485KYJ5</accession>